<reference evidence="3 4" key="1">
    <citation type="submission" date="2017-05" db="EMBL/GenBank/DDBJ databases">
        <title>Draft genome sequence of Elsinoe australis.</title>
        <authorList>
            <person name="Cheng Q."/>
        </authorList>
    </citation>
    <scope>NUCLEOTIDE SEQUENCE [LARGE SCALE GENOMIC DNA]</scope>
    <source>
        <strain evidence="3 4">NL1</strain>
    </source>
</reference>
<gene>
    <name evidence="3" type="ORF">B9Z65_334</name>
</gene>
<comment type="caution">
    <text evidence="3">The sequence shown here is derived from an EMBL/GenBank/DDBJ whole genome shotgun (WGS) entry which is preliminary data.</text>
</comment>
<feature type="compositionally biased region" description="Low complexity" evidence="2">
    <location>
        <begin position="278"/>
        <end position="299"/>
    </location>
</feature>
<comment type="similarity">
    <text evidence="1">Belongs to the PHAF1 family.</text>
</comment>
<dbReference type="Pfam" id="PF03676">
    <property type="entry name" value="PHAF1"/>
    <property type="match status" value="2"/>
</dbReference>
<dbReference type="PANTHER" id="PTHR13465">
    <property type="entry name" value="UPF0183 PROTEIN"/>
    <property type="match status" value="1"/>
</dbReference>
<evidence type="ECO:0000313" key="4">
    <source>
        <dbReference type="Proteomes" id="UP000243723"/>
    </source>
</evidence>
<feature type="region of interest" description="Disordered" evidence="2">
    <location>
        <begin position="269"/>
        <end position="308"/>
    </location>
</feature>
<dbReference type="InterPro" id="IPR005373">
    <property type="entry name" value="PHAF1"/>
</dbReference>
<accession>A0A2P7ZQ99</accession>
<dbReference type="InterPro" id="IPR039156">
    <property type="entry name" value="PHAF1/BROMI"/>
</dbReference>
<sequence length="487" mass="53731">MAPLSLLPGHGVGFLRLGAALYDVLTALKVDHKRFPKLDVSYSPSNPLTVPVVVELPENGLRLRFDGSEQRLRLIEVLDIDKDQFTVKNELVIHAHDQTAGPSQLMYRRVYQLFGASYPGEYIPPSKGSRLGTYVVSYPGIALSFSLDSSAWSPQVDHAKMLAEAGASVSSVAIFEGKSWAEARKDIFTRTPSLPQSLLPITRHKEGSPDEVEAVTIQANNKLQFLRRSGLPVTVLLGETTAQDLINDFGPPDSTYKRPGDMSDAALRPARVSRRRSSSVVPRSFGSTPSSISSTNTDTYDADFEEDDGIDGPDVVRYEEQYYCYFHHGFDALLGPADAPKGLASASTTSQPVVNRIIFHGNVPGSFEFNRHRRSRWSLEHVKGASSITSESKFPEVHDQLVGNFSNQWPEKDMKEGMVIVRDWAGDSPSGSAILIGEGAESEEEEAWGKDGEQWLKNTQLYKFPGLMFEVMHNGAISALTVYWYSA</sequence>
<keyword evidence="4" id="KW-1185">Reference proteome</keyword>
<protein>
    <submittedName>
        <fullName evidence="3">Uncharacterized protein</fullName>
    </submittedName>
</protein>
<dbReference type="OrthoDB" id="411211at2759"/>
<dbReference type="GO" id="GO:0043001">
    <property type="term" value="P:Golgi to plasma membrane protein transport"/>
    <property type="evidence" value="ECO:0007669"/>
    <property type="project" value="TreeGrafter"/>
</dbReference>
<organism evidence="3 4">
    <name type="scientific">Elsinoe australis</name>
    <dbReference type="NCBI Taxonomy" id="40998"/>
    <lineage>
        <taxon>Eukaryota</taxon>
        <taxon>Fungi</taxon>
        <taxon>Dikarya</taxon>
        <taxon>Ascomycota</taxon>
        <taxon>Pezizomycotina</taxon>
        <taxon>Dothideomycetes</taxon>
        <taxon>Dothideomycetidae</taxon>
        <taxon>Myriangiales</taxon>
        <taxon>Elsinoaceae</taxon>
        <taxon>Elsinoe</taxon>
    </lineage>
</organism>
<dbReference type="Proteomes" id="UP000243723">
    <property type="component" value="Unassembled WGS sequence"/>
</dbReference>
<dbReference type="GO" id="GO:0005802">
    <property type="term" value="C:trans-Golgi network"/>
    <property type="evidence" value="ECO:0007669"/>
    <property type="project" value="TreeGrafter"/>
</dbReference>
<dbReference type="EMBL" id="NHZQ01000138">
    <property type="protein sequence ID" value="PSK50390.1"/>
    <property type="molecule type" value="Genomic_DNA"/>
</dbReference>
<evidence type="ECO:0000256" key="1">
    <source>
        <dbReference type="ARBA" id="ARBA00024339"/>
    </source>
</evidence>
<name>A0A2P7ZQ99_9PEZI</name>
<evidence type="ECO:0000313" key="3">
    <source>
        <dbReference type="EMBL" id="PSK50390.1"/>
    </source>
</evidence>
<evidence type="ECO:0000256" key="2">
    <source>
        <dbReference type="SAM" id="MobiDB-lite"/>
    </source>
</evidence>
<proteinExistence type="inferred from homology"/>
<dbReference type="AlphaFoldDB" id="A0A2P7ZQ99"/>
<dbReference type="PANTHER" id="PTHR13465:SF2">
    <property type="entry name" value="PHAGOSOME ASSEMBLY FACTOR 1"/>
    <property type="match status" value="1"/>
</dbReference>
<dbReference type="STRING" id="40998.A0A2P7ZQ99"/>